<evidence type="ECO:0000313" key="22">
    <source>
        <dbReference type="Proteomes" id="UP000694410"/>
    </source>
</evidence>
<evidence type="ECO:0000256" key="14">
    <source>
        <dbReference type="ARBA" id="ARBA00023134"/>
    </source>
</evidence>
<evidence type="ECO:0000256" key="10">
    <source>
        <dbReference type="ARBA" id="ARBA00022989"/>
    </source>
</evidence>
<evidence type="ECO:0000256" key="3">
    <source>
        <dbReference type="ARBA" id="ARBA00011980"/>
    </source>
</evidence>
<keyword evidence="13" id="KW-0496">Mitochondrion</keyword>
<dbReference type="InterPro" id="IPR030381">
    <property type="entry name" value="G_DYNAMIN_dom"/>
</dbReference>
<dbReference type="GO" id="GO:0003924">
    <property type="term" value="F:GTPase activity"/>
    <property type="evidence" value="ECO:0007669"/>
    <property type="project" value="InterPro"/>
</dbReference>
<evidence type="ECO:0000259" key="20">
    <source>
        <dbReference type="PROSITE" id="PS51718"/>
    </source>
</evidence>
<evidence type="ECO:0000256" key="2">
    <source>
        <dbReference type="ARBA" id="ARBA00004569"/>
    </source>
</evidence>
<keyword evidence="14" id="KW-0342">GTP-binding</keyword>
<dbReference type="PANTHER" id="PTHR11566">
    <property type="entry name" value="DYNAMIN"/>
    <property type="match status" value="1"/>
</dbReference>
<keyword evidence="12" id="KW-0446">Lipid-binding</keyword>
<evidence type="ECO:0000256" key="9">
    <source>
        <dbReference type="ARBA" id="ARBA00022946"/>
    </source>
</evidence>
<reference evidence="21" key="1">
    <citation type="submission" date="2025-08" db="UniProtKB">
        <authorList>
            <consortium name="Ensembl"/>
        </authorList>
    </citation>
    <scope>IDENTIFICATION</scope>
</reference>
<dbReference type="InterPro" id="IPR022812">
    <property type="entry name" value="Dynamin"/>
</dbReference>
<keyword evidence="16" id="KW-1015">Disulfide bond</keyword>
<evidence type="ECO:0000256" key="5">
    <source>
        <dbReference type="ARBA" id="ARBA00022703"/>
    </source>
</evidence>
<keyword evidence="11 19" id="KW-0175">Coiled coil</keyword>
<accession>A0A8C0ZF21</accession>
<dbReference type="GO" id="GO:0048312">
    <property type="term" value="P:intracellular distribution of mitochondria"/>
    <property type="evidence" value="ECO:0007669"/>
    <property type="project" value="TreeGrafter"/>
</dbReference>
<proteinExistence type="predicted"/>
<dbReference type="PROSITE" id="PS51718">
    <property type="entry name" value="G_DYNAMIN_2"/>
    <property type="match status" value="1"/>
</dbReference>
<dbReference type="Ensembl" id="ENSCCET00000024155.1">
    <property type="protein sequence ID" value="ENSCCEP00000015557.1"/>
    <property type="gene ID" value="ENSCCEG00000014573.1"/>
</dbReference>
<dbReference type="InterPro" id="IPR045817">
    <property type="entry name" value="OPA1_C"/>
</dbReference>
<dbReference type="Proteomes" id="UP000694410">
    <property type="component" value="Unplaced"/>
</dbReference>
<feature type="domain" description="Dynamin-type G" evidence="20">
    <location>
        <begin position="301"/>
        <end position="577"/>
    </location>
</feature>
<evidence type="ECO:0000313" key="21">
    <source>
        <dbReference type="Ensembl" id="ENSCCEP00000015557.1"/>
    </source>
</evidence>
<comment type="subcellular location">
    <subcellularLocation>
        <location evidence="1">Mitochondrion inner membrane</location>
        <topology evidence="1">Single-pass membrane protein</topology>
    </subcellularLocation>
    <subcellularLocation>
        <location evidence="2">Mitochondrion intermembrane space</location>
    </subcellularLocation>
</comment>
<keyword evidence="22" id="KW-1185">Reference proteome</keyword>
<evidence type="ECO:0000256" key="8">
    <source>
        <dbReference type="ARBA" id="ARBA00022801"/>
    </source>
</evidence>
<dbReference type="Pfam" id="PF19434">
    <property type="entry name" value="OPA1_C"/>
    <property type="match status" value="1"/>
</dbReference>
<dbReference type="GO" id="GO:0008289">
    <property type="term" value="F:lipid binding"/>
    <property type="evidence" value="ECO:0007669"/>
    <property type="project" value="UniProtKB-KW"/>
</dbReference>
<dbReference type="Pfam" id="PF00350">
    <property type="entry name" value="Dynamin_N"/>
    <property type="match status" value="1"/>
</dbReference>
<gene>
    <name evidence="21" type="primary">OPA1</name>
</gene>
<dbReference type="GO" id="GO:0006915">
    <property type="term" value="P:apoptotic process"/>
    <property type="evidence" value="ECO:0007669"/>
    <property type="project" value="UniProtKB-KW"/>
</dbReference>
<sequence>VWKSCTNLIVICRSLTSSSYGIKRKSPLQNLHLVSRSIHHPYYPSSKFQRPPLRISIQQFSSLNRLPLHKTKLLNVKHGYQFHRNFWLARLASRLLKVRYLILGSAVGGGYTAKKTYEQWKDMIPDLEEYKWIVPDFIWELDELVDFEKLLKALPDADDLAKLLPDFDKIGESLASLKGFLSPGYNLVSEVIGASELLLLLGSPGETAFRATDQGYDNDKQFKKVSDKEKIDQLQEELLRTQLKYQRMLERLEKENKELRKLVLQRDDKGIHQRKLKKSLIDMYSEVLDILSDYDASYNTQDHLPRVVVVGDQSAGKTSVLEMIAQARIFPRGSGEMMTRSPVKVTLSEGPHHVALFKDSSREFDLTKEEDLAALRNEIEIRMRNSVKEGCTVSTETISLSVKGPGLQRMVLVDLPGVISTVTSGMAPDTKETIFSISKAYMQNPNAIILCIQDGSVDAERSIVTDLVSQMDPQGKRTIFVLTKVDLAEKNVASPNRIQQIIEGKLFPMKALGYFAVVTGKGNSSESIESIKEYEEEFFQNSKLLKTSMLKAHQVTTKNLSLAVSDCFWKMVRESVEQQADAFKATRFNLETEWKNNYPRLRELDRNELFEKAKNEILDEVISLTQVTPKHWEEMLEKTLWERVSTHVIENIYLPAAQTANSGTFNTTVDIKLKQWTDKQLPNKAVEVAWETLQEEFSRFMTEKKGKEHDDIFDKLKQAVKEETIKRHKWNERAEDSLRVIQHNALEDRSISDKQQWDAAIHFMEETLQSRLKDTESVIEDMVGPNWKKRWLYWVGRTKEQNIRNETKNELEKLIKCSEDHPAYLANDEVTTVRKNLEARGVAVDPCLIKDTWHQIYRRYFLKSALNHCNLCRRGFYYYQRHFVDSELECNDIVLFWRIQRMLAITANTLRQQLTNTEVRRLEKNVKEVLEDFAEDNEKKVMLLTGKRVQLAEDLSKYPLYVFWKSLK</sequence>
<evidence type="ECO:0000256" key="11">
    <source>
        <dbReference type="ARBA" id="ARBA00023054"/>
    </source>
</evidence>
<organism evidence="21 22">
    <name type="scientific">Cyanistes caeruleus</name>
    <name type="common">Eurasian blue tit</name>
    <name type="synonym">Parus caeruleus</name>
    <dbReference type="NCBI Taxonomy" id="156563"/>
    <lineage>
        <taxon>Eukaryota</taxon>
        <taxon>Metazoa</taxon>
        <taxon>Chordata</taxon>
        <taxon>Craniata</taxon>
        <taxon>Vertebrata</taxon>
        <taxon>Euteleostomi</taxon>
        <taxon>Archelosauria</taxon>
        <taxon>Archosauria</taxon>
        <taxon>Dinosauria</taxon>
        <taxon>Saurischia</taxon>
        <taxon>Theropoda</taxon>
        <taxon>Coelurosauria</taxon>
        <taxon>Aves</taxon>
        <taxon>Neognathae</taxon>
        <taxon>Neoaves</taxon>
        <taxon>Telluraves</taxon>
        <taxon>Australaves</taxon>
        <taxon>Passeriformes</taxon>
        <taxon>Paridae</taxon>
        <taxon>Cyanistes</taxon>
    </lineage>
</organism>
<evidence type="ECO:0000256" key="13">
    <source>
        <dbReference type="ARBA" id="ARBA00023128"/>
    </source>
</evidence>
<reference evidence="21" key="2">
    <citation type="submission" date="2025-09" db="UniProtKB">
        <authorList>
            <consortium name="Ensembl"/>
        </authorList>
    </citation>
    <scope>IDENTIFICATION</scope>
</reference>
<keyword evidence="15" id="KW-0472">Membrane</keyword>
<evidence type="ECO:0000256" key="12">
    <source>
        <dbReference type="ARBA" id="ARBA00023121"/>
    </source>
</evidence>
<keyword evidence="5" id="KW-0053">Apoptosis</keyword>
<dbReference type="PRINTS" id="PR00195">
    <property type="entry name" value="DYNAMIN"/>
</dbReference>
<dbReference type="InterPro" id="IPR045063">
    <property type="entry name" value="Dynamin_N"/>
</dbReference>
<dbReference type="GO" id="GO:0006897">
    <property type="term" value="P:endocytosis"/>
    <property type="evidence" value="ECO:0007669"/>
    <property type="project" value="TreeGrafter"/>
</dbReference>
<evidence type="ECO:0000256" key="18">
    <source>
        <dbReference type="ARBA" id="ARBA00048040"/>
    </source>
</evidence>
<dbReference type="Gene3D" id="3.40.50.300">
    <property type="entry name" value="P-loop containing nucleotide triphosphate hydrolases"/>
    <property type="match status" value="1"/>
</dbReference>
<dbReference type="PANTHER" id="PTHR11566:SF67">
    <property type="entry name" value="DYNAMIN-LIKE 120 KDA PROTEIN, MITOCHONDRIAL"/>
    <property type="match status" value="1"/>
</dbReference>
<keyword evidence="7" id="KW-0999">Mitochondrion inner membrane</keyword>
<dbReference type="GO" id="GO:0005743">
    <property type="term" value="C:mitochondrial inner membrane"/>
    <property type="evidence" value="ECO:0007669"/>
    <property type="project" value="UniProtKB-SubCell"/>
</dbReference>
<evidence type="ECO:0000256" key="15">
    <source>
        <dbReference type="ARBA" id="ARBA00023136"/>
    </source>
</evidence>
<dbReference type="GO" id="GO:0000266">
    <property type="term" value="P:mitochondrial fission"/>
    <property type="evidence" value="ECO:0007669"/>
    <property type="project" value="TreeGrafter"/>
</dbReference>
<evidence type="ECO:0000256" key="16">
    <source>
        <dbReference type="ARBA" id="ARBA00023157"/>
    </source>
</evidence>
<dbReference type="SMART" id="SM00053">
    <property type="entry name" value="DYNc"/>
    <property type="match status" value="1"/>
</dbReference>
<evidence type="ECO:0000256" key="7">
    <source>
        <dbReference type="ARBA" id="ARBA00022792"/>
    </source>
</evidence>
<dbReference type="GO" id="GO:0008017">
    <property type="term" value="F:microtubule binding"/>
    <property type="evidence" value="ECO:0007669"/>
    <property type="project" value="TreeGrafter"/>
</dbReference>
<dbReference type="EC" id="3.6.5.5" evidence="3"/>
<feature type="coiled-coil region" evidence="19">
    <location>
        <begin position="224"/>
        <end position="269"/>
    </location>
</feature>
<keyword evidence="8" id="KW-0378">Hydrolase</keyword>
<comment type="catalytic activity">
    <reaction evidence="18">
        <text>GTP + H2O = GDP + phosphate + H(+)</text>
        <dbReference type="Rhea" id="RHEA:19669"/>
        <dbReference type="ChEBI" id="CHEBI:15377"/>
        <dbReference type="ChEBI" id="CHEBI:15378"/>
        <dbReference type="ChEBI" id="CHEBI:37565"/>
        <dbReference type="ChEBI" id="CHEBI:43474"/>
        <dbReference type="ChEBI" id="CHEBI:58189"/>
        <dbReference type="EC" id="3.6.5.5"/>
    </reaction>
</comment>
<dbReference type="SUPFAM" id="SSF52540">
    <property type="entry name" value="P-loop containing nucleoside triphosphate hydrolases"/>
    <property type="match status" value="1"/>
</dbReference>
<dbReference type="GO" id="GO:0008053">
    <property type="term" value="P:mitochondrial fusion"/>
    <property type="evidence" value="ECO:0007669"/>
    <property type="project" value="TreeGrafter"/>
</dbReference>
<dbReference type="InterPro" id="IPR027417">
    <property type="entry name" value="P-loop_NTPase"/>
</dbReference>
<dbReference type="GO" id="GO:0005758">
    <property type="term" value="C:mitochondrial intermembrane space"/>
    <property type="evidence" value="ECO:0007669"/>
    <property type="project" value="UniProtKB-SubCell"/>
</dbReference>
<protein>
    <recommendedName>
        <fullName evidence="17">Dynamin-like GTPase OPA1, mitochondrial</fullName>
        <ecNumber evidence="3">3.6.5.5</ecNumber>
    </recommendedName>
</protein>
<keyword evidence="6" id="KW-0547">Nucleotide-binding</keyword>
<keyword evidence="10" id="KW-1133">Transmembrane helix</keyword>
<dbReference type="GO" id="GO:0005874">
    <property type="term" value="C:microtubule"/>
    <property type="evidence" value="ECO:0007669"/>
    <property type="project" value="TreeGrafter"/>
</dbReference>
<evidence type="ECO:0000256" key="19">
    <source>
        <dbReference type="SAM" id="Coils"/>
    </source>
</evidence>
<evidence type="ECO:0000256" key="1">
    <source>
        <dbReference type="ARBA" id="ARBA00004434"/>
    </source>
</evidence>
<feature type="coiled-coil region" evidence="19">
    <location>
        <begin position="912"/>
        <end position="939"/>
    </location>
</feature>
<dbReference type="AlphaFoldDB" id="A0A8C0ZF21"/>
<dbReference type="FunFam" id="3.40.50.300:FF:000171">
    <property type="entry name" value="Dynamin-like 120 kDa protein, mitochondrial"/>
    <property type="match status" value="1"/>
</dbReference>
<dbReference type="GO" id="GO:0016559">
    <property type="term" value="P:peroxisome fission"/>
    <property type="evidence" value="ECO:0007669"/>
    <property type="project" value="TreeGrafter"/>
</dbReference>
<keyword evidence="4" id="KW-0812">Transmembrane</keyword>
<dbReference type="CDD" id="cd08771">
    <property type="entry name" value="DLP_1"/>
    <property type="match status" value="1"/>
</dbReference>
<dbReference type="GO" id="GO:0005525">
    <property type="term" value="F:GTP binding"/>
    <property type="evidence" value="ECO:0007669"/>
    <property type="project" value="UniProtKB-KW"/>
</dbReference>
<evidence type="ECO:0000256" key="6">
    <source>
        <dbReference type="ARBA" id="ARBA00022741"/>
    </source>
</evidence>
<dbReference type="InterPro" id="IPR001401">
    <property type="entry name" value="Dynamin_GTPase"/>
</dbReference>
<name>A0A8C0ZF21_CYACU</name>
<evidence type="ECO:0000256" key="17">
    <source>
        <dbReference type="ARBA" id="ARBA00044791"/>
    </source>
</evidence>
<evidence type="ECO:0000256" key="4">
    <source>
        <dbReference type="ARBA" id="ARBA00022692"/>
    </source>
</evidence>
<keyword evidence="9" id="KW-0809">Transit peptide</keyword>